<keyword evidence="3" id="KW-1185">Reference proteome</keyword>
<keyword evidence="1" id="KW-0732">Signal</keyword>
<protein>
    <submittedName>
        <fullName evidence="2">(apollo) hypothetical protein</fullName>
    </submittedName>
</protein>
<accession>A0A8S3XJD4</accession>
<feature type="signal peptide" evidence="1">
    <location>
        <begin position="1"/>
        <end position="17"/>
    </location>
</feature>
<dbReference type="Proteomes" id="UP000691718">
    <property type="component" value="Unassembled WGS sequence"/>
</dbReference>
<name>A0A8S3XJD4_PARAO</name>
<reference evidence="2" key="1">
    <citation type="submission" date="2021-04" db="EMBL/GenBank/DDBJ databases">
        <authorList>
            <person name="Tunstrom K."/>
        </authorList>
    </citation>
    <scope>NUCLEOTIDE SEQUENCE</scope>
</reference>
<dbReference type="AlphaFoldDB" id="A0A8S3XJD4"/>
<comment type="caution">
    <text evidence="2">The sequence shown here is derived from an EMBL/GenBank/DDBJ whole genome shotgun (WGS) entry which is preliminary data.</text>
</comment>
<dbReference type="EMBL" id="CAJQZP010001172">
    <property type="protein sequence ID" value="CAG5025792.1"/>
    <property type="molecule type" value="Genomic_DNA"/>
</dbReference>
<feature type="chain" id="PRO_5035829562" evidence="1">
    <location>
        <begin position="18"/>
        <end position="66"/>
    </location>
</feature>
<evidence type="ECO:0000313" key="2">
    <source>
        <dbReference type="EMBL" id="CAG5025792.1"/>
    </source>
</evidence>
<proteinExistence type="predicted"/>
<organism evidence="2 3">
    <name type="scientific">Parnassius apollo</name>
    <name type="common">Apollo butterfly</name>
    <name type="synonym">Papilio apollo</name>
    <dbReference type="NCBI Taxonomy" id="110799"/>
    <lineage>
        <taxon>Eukaryota</taxon>
        <taxon>Metazoa</taxon>
        <taxon>Ecdysozoa</taxon>
        <taxon>Arthropoda</taxon>
        <taxon>Hexapoda</taxon>
        <taxon>Insecta</taxon>
        <taxon>Pterygota</taxon>
        <taxon>Neoptera</taxon>
        <taxon>Endopterygota</taxon>
        <taxon>Lepidoptera</taxon>
        <taxon>Glossata</taxon>
        <taxon>Ditrysia</taxon>
        <taxon>Papilionoidea</taxon>
        <taxon>Papilionidae</taxon>
        <taxon>Parnassiinae</taxon>
        <taxon>Parnassini</taxon>
        <taxon>Parnassius</taxon>
        <taxon>Parnassius</taxon>
    </lineage>
</organism>
<sequence length="66" mass="7100">MFAKIFGIFALLALAMAAPRPEPSPQVISYTAGFDYVYPGSSGAVISPYSVPYTYSALPYGTVFLR</sequence>
<evidence type="ECO:0000313" key="3">
    <source>
        <dbReference type="Proteomes" id="UP000691718"/>
    </source>
</evidence>
<evidence type="ECO:0000256" key="1">
    <source>
        <dbReference type="SAM" id="SignalP"/>
    </source>
</evidence>
<gene>
    <name evidence="2" type="ORF">PAPOLLO_LOCUS18484</name>
</gene>
<dbReference type="OrthoDB" id="6930042at2759"/>